<dbReference type="InterPro" id="IPR052550">
    <property type="entry name" value="Pyrimidine_5'-ntase_YjjG"/>
</dbReference>
<dbReference type="Gene3D" id="1.10.150.240">
    <property type="entry name" value="Putative phosphatase, domain 2"/>
    <property type="match status" value="1"/>
</dbReference>
<keyword evidence="2" id="KW-1185">Reference proteome</keyword>
<dbReference type="SFLD" id="SFLDG01135">
    <property type="entry name" value="C1.5.6:_HAD__Beta-PGM__Phospha"/>
    <property type="match status" value="1"/>
</dbReference>
<dbReference type="InterPro" id="IPR023198">
    <property type="entry name" value="PGP-like_dom2"/>
</dbReference>
<dbReference type="PANTHER" id="PTHR47478:SF1">
    <property type="entry name" value="PYRIMIDINE 5'-NUCLEOTIDASE YJJG"/>
    <property type="match status" value="1"/>
</dbReference>
<dbReference type="NCBIfam" id="NF006976">
    <property type="entry name" value="PRK09449.1"/>
    <property type="match status" value="1"/>
</dbReference>
<sequence length="226" mass="25554">MKYEIILFDVDDTLFDFAKTEREALQKTFQLFGAGTDWTDYLPPYKEISAGLWRDLEQGGISIAELGVERFRRLFLANDLEIDPELFNREYLGNLGKEVHLTEGAVELCNSLSAYRLAIITNGFTEVQKSRIAGSPLCDSFELLVTSEEAGFQKPAPGIFDYLFAKLQIVDKEKVLIVGDSLTSDIQGGVNYGIDTCWFNPQRKENTLGIRPTYEIHSLKELTHVL</sequence>
<organism evidence="1 2">
    <name type="scientific">Brevibacillus brevis</name>
    <name type="common">Bacillus brevis</name>
    <dbReference type="NCBI Taxonomy" id="1393"/>
    <lineage>
        <taxon>Bacteria</taxon>
        <taxon>Bacillati</taxon>
        <taxon>Bacillota</taxon>
        <taxon>Bacilli</taxon>
        <taxon>Bacillales</taxon>
        <taxon>Paenibacillaceae</taxon>
        <taxon>Brevibacillus</taxon>
    </lineage>
</organism>
<dbReference type="SFLD" id="SFLDS00003">
    <property type="entry name" value="Haloacid_Dehalogenase"/>
    <property type="match status" value="1"/>
</dbReference>
<dbReference type="SFLD" id="SFLDG01129">
    <property type="entry name" value="C1.5:_HAD__Beta-PGM__Phosphata"/>
    <property type="match status" value="1"/>
</dbReference>
<reference evidence="1 2" key="1">
    <citation type="submission" date="2023-09" db="EMBL/GenBank/DDBJ databases">
        <title>Complete Genome and Methylome dissection of Bacillus brevis NEB573 original source of BbsI restriction endonuclease.</title>
        <authorList>
            <person name="Fomenkov A."/>
            <person name="Roberts R.D."/>
        </authorList>
    </citation>
    <scope>NUCLEOTIDE SEQUENCE [LARGE SCALE GENOMIC DNA]</scope>
    <source>
        <strain evidence="1 2">NEB573</strain>
    </source>
</reference>
<evidence type="ECO:0000313" key="2">
    <source>
        <dbReference type="Proteomes" id="UP001256827"/>
    </source>
</evidence>
<dbReference type="PRINTS" id="PR00413">
    <property type="entry name" value="HADHALOGNASE"/>
</dbReference>
<gene>
    <name evidence="1" type="ORF">RGB73_14735</name>
</gene>
<dbReference type="EMBL" id="CP134050">
    <property type="protein sequence ID" value="WNC17719.1"/>
    <property type="molecule type" value="Genomic_DNA"/>
</dbReference>
<dbReference type="InterPro" id="IPR006439">
    <property type="entry name" value="HAD-SF_hydro_IA"/>
</dbReference>
<accession>A0ABY9TCY4</accession>
<dbReference type="RefSeq" id="WP_310774316.1">
    <property type="nucleotide sequence ID" value="NZ_CP134050.1"/>
</dbReference>
<dbReference type="InterPro" id="IPR036412">
    <property type="entry name" value="HAD-like_sf"/>
</dbReference>
<dbReference type="PANTHER" id="PTHR47478">
    <property type="match status" value="1"/>
</dbReference>
<proteinExistence type="predicted"/>
<name>A0ABY9TCY4_BREBE</name>
<dbReference type="NCBIfam" id="TIGR01549">
    <property type="entry name" value="HAD-SF-IA-v1"/>
    <property type="match status" value="1"/>
</dbReference>
<dbReference type="InterPro" id="IPR023214">
    <property type="entry name" value="HAD_sf"/>
</dbReference>
<dbReference type="Gene3D" id="3.40.50.1000">
    <property type="entry name" value="HAD superfamily/HAD-like"/>
    <property type="match status" value="1"/>
</dbReference>
<dbReference type="InterPro" id="IPR011951">
    <property type="entry name" value="HAD-SF_hydro_IA_YjjG/PynA"/>
</dbReference>
<dbReference type="SUPFAM" id="SSF56784">
    <property type="entry name" value="HAD-like"/>
    <property type="match status" value="1"/>
</dbReference>
<protein>
    <submittedName>
        <fullName evidence="1">YjjG family noncanonical pyrimidine nucleotidase</fullName>
    </submittedName>
</protein>
<dbReference type="Pfam" id="PF00702">
    <property type="entry name" value="Hydrolase"/>
    <property type="match status" value="1"/>
</dbReference>
<dbReference type="Proteomes" id="UP001256827">
    <property type="component" value="Chromosome"/>
</dbReference>
<evidence type="ECO:0000313" key="1">
    <source>
        <dbReference type="EMBL" id="WNC17719.1"/>
    </source>
</evidence>
<dbReference type="NCBIfam" id="TIGR02254">
    <property type="entry name" value="YjjG_YfnB"/>
    <property type="match status" value="1"/>
</dbReference>